<accession>A0A382FYF5</accession>
<gene>
    <name evidence="1" type="ORF">METZ01_LOCUS220131</name>
</gene>
<proteinExistence type="predicted"/>
<protein>
    <submittedName>
        <fullName evidence="1">Uncharacterized protein</fullName>
    </submittedName>
</protein>
<dbReference type="AlphaFoldDB" id="A0A382FYF5"/>
<name>A0A382FYF5_9ZZZZ</name>
<dbReference type="EMBL" id="UINC01052211">
    <property type="protein sequence ID" value="SVB67277.1"/>
    <property type="molecule type" value="Genomic_DNA"/>
</dbReference>
<evidence type="ECO:0000313" key="1">
    <source>
        <dbReference type="EMBL" id="SVB67277.1"/>
    </source>
</evidence>
<organism evidence="1">
    <name type="scientific">marine metagenome</name>
    <dbReference type="NCBI Taxonomy" id="408172"/>
    <lineage>
        <taxon>unclassified sequences</taxon>
        <taxon>metagenomes</taxon>
        <taxon>ecological metagenomes</taxon>
    </lineage>
</organism>
<sequence>MLKENQLLKKAFVNRSLTAYILLMND</sequence>
<reference evidence="1" key="1">
    <citation type="submission" date="2018-05" db="EMBL/GenBank/DDBJ databases">
        <authorList>
            <person name="Lanie J.A."/>
            <person name="Ng W.-L."/>
            <person name="Kazmierczak K.M."/>
            <person name="Andrzejewski T.M."/>
            <person name="Davidsen T.M."/>
            <person name="Wayne K.J."/>
            <person name="Tettelin H."/>
            <person name="Glass J.I."/>
            <person name="Rusch D."/>
            <person name="Podicherti R."/>
            <person name="Tsui H.-C.T."/>
            <person name="Winkler M.E."/>
        </authorList>
    </citation>
    <scope>NUCLEOTIDE SEQUENCE</scope>
</reference>